<gene>
    <name evidence="1" type="ORF">SFOMI_0861</name>
</gene>
<organism evidence="1 2">
    <name type="scientific">Sphingobium fuliginis (strain ATCC 27551)</name>
    <dbReference type="NCBI Taxonomy" id="336203"/>
    <lineage>
        <taxon>Bacteria</taxon>
        <taxon>Pseudomonadati</taxon>
        <taxon>Pseudomonadota</taxon>
        <taxon>Alphaproteobacteria</taxon>
        <taxon>Sphingomonadales</taxon>
        <taxon>Sphingomonadaceae</taxon>
        <taxon>Sphingobium</taxon>
    </lineage>
</organism>
<dbReference type="Proteomes" id="UP000221538">
    <property type="component" value="Unassembled WGS sequence"/>
</dbReference>
<evidence type="ECO:0000313" key="2">
    <source>
        <dbReference type="Proteomes" id="UP000221538"/>
    </source>
</evidence>
<comment type="caution">
    <text evidence="1">The sequence shown here is derived from an EMBL/GenBank/DDBJ whole genome shotgun (WGS) entry which is preliminary data.</text>
</comment>
<protein>
    <submittedName>
        <fullName evidence="1">Uncharacterized protein</fullName>
    </submittedName>
</protein>
<dbReference type="EMBL" id="BEWI01000030">
    <property type="protein sequence ID" value="GAY20337.1"/>
    <property type="molecule type" value="Genomic_DNA"/>
</dbReference>
<accession>A0A292ZA22</accession>
<name>A0A292ZA22_SPHSA</name>
<dbReference type="AlphaFoldDB" id="A0A292ZA22"/>
<proteinExistence type="predicted"/>
<reference evidence="1 2" key="2">
    <citation type="journal article" date="2013" name="Environ. Sci. Technol.">
        <title>The 4-tert-butylphenol-utilizing bacterium Sphingobium fuliginis OMI can degrade bisphenols via phenolic ring hydroxylation and meta-cleavage pathway.</title>
        <authorList>
            <person name="Ogata Y."/>
            <person name="Goda S."/>
            <person name="Toyama T."/>
            <person name="Sei K."/>
            <person name="Ike M."/>
        </authorList>
    </citation>
    <scope>NUCLEOTIDE SEQUENCE [LARGE SCALE GENOMIC DNA]</scope>
    <source>
        <strain evidence="1 2">OMI</strain>
    </source>
</reference>
<evidence type="ECO:0000313" key="1">
    <source>
        <dbReference type="EMBL" id="GAY20337.1"/>
    </source>
</evidence>
<reference evidence="1 2" key="1">
    <citation type="journal article" date="2013" name="Biodegradation">
        <title>Occurrence of 4-tert-butylphenol (4-t-BP) biodegradation in an aquatic sample caused by the presence of Spirodela polyrrhiza and isolation of a 4-t-BP-utilizing bacterium.</title>
        <authorList>
            <person name="Ogata Y."/>
            <person name="Toyama T."/>
            <person name="Yu N."/>
            <person name="Wang X."/>
            <person name="Sei K."/>
            <person name="Ike M."/>
        </authorList>
    </citation>
    <scope>NUCLEOTIDE SEQUENCE [LARGE SCALE GENOMIC DNA]</scope>
    <source>
        <strain evidence="1 2">OMI</strain>
    </source>
</reference>
<dbReference type="RefSeq" id="WP_173676425.1">
    <property type="nucleotide sequence ID" value="NZ_BEWI01000030.1"/>
</dbReference>
<sequence length="48" mass="4991">MKSGTFLYALWCLGVIGLYLTAAAQGYSPFADGGRAAAVHGTYGPTHK</sequence>